<keyword evidence="1" id="KW-0472">Membrane</keyword>
<feature type="domain" description="Heparan-alpha-glucosaminide N-acetyltransferase catalytic" evidence="3">
    <location>
        <begin position="11"/>
        <end position="167"/>
    </location>
</feature>
<evidence type="ECO:0000313" key="5">
    <source>
        <dbReference type="Proteomes" id="UP000176204"/>
    </source>
</evidence>
<dbReference type="PANTHER" id="PTHR30590:SF2">
    <property type="entry name" value="INNER MEMBRANE PROTEIN"/>
    <property type="match status" value="1"/>
</dbReference>
<evidence type="ECO:0000259" key="3">
    <source>
        <dbReference type="Pfam" id="PF07786"/>
    </source>
</evidence>
<dbReference type="Pfam" id="PF04235">
    <property type="entry name" value="DUF418"/>
    <property type="match status" value="1"/>
</dbReference>
<dbReference type="AlphaFoldDB" id="A0A1C7PF10"/>
<feature type="transmembrane region" description="Helical" evidence="1">
    <location>
        <begin position="57"/>
        <end position="80"/>
    </location>
</feature>
<keyword evidence="5" id="KW-1185">Reference proteome</keyword>
<feature type="transmembrane region" description="Helical" evidence="1">
    <location>
        <begin position="275"/>
        <end position="295"/>
    </location>
</feature>
<dbReference type="Proteomes" id="UP000176204">
    <property type="component" value="Chromosome I"/>
</dbReference>
<keyword evidence="1" id="KW-1133">Transmembrane helix</keyword>
<dbReference type="InterPro" id="IPR012429">
    <property type="entry name" value="HGSNAT_cat"/>
</dbReference>
<sequence length="387" mass="43315">MSPSPSTIGQRLHVVDALRGFAVVAIMLVHFLEHFIYDSYPVSTPLMASVNQGMKDAFFFLFAGKSYTIFALLFGFTYAIQYGNQLRKGKDFSCRFAWRLLILALFACLNAVFFPGGDVLLTFAIAGLILIPLRKLGIGTLAMVAVFFLLQPLELAYAAIQFFHPEWTPPTVLAANAYPSLKPCIDNGDFWGMAWNNLTTGQYSSFAWGIDAGRLMQAPGLFITGFILGKGGFFHTGRRNTVFWTRTLLASAAGSFVFYIAMIQPELGAPLKTAFTMWHNVSFSGIWVAGFVLLYRTAYFRQLTDSLRYYGKMSLTNYITQSVIGSLIFFPFALGLAPHLGYVASFAVGVAAMLLQIRFCRWWLGRHRYGPLEGIWHRLTWLHAPNK</sequence>
<evidence type="ECO:0000259" key="2">
    <source>
        <dbReference type="Pfam" id="PF04235"/>
    </source>
</evidence>
<evidence type="ECO:0000256" key="1">
    <source>
        <dbReference type="SAM" id="Phobius"/>
    </source>
</evidence>
<dbReference type="InterPro" id="IPR007349">
    <property type="entry name" value="DUF418"/>
</dbReference>
<feature type="transmembrane region" description="Helical" evidence="1">
    <location>
        <begin position="137"/>
        <end position="160"/>
    </location>
</feature>
<name>A0A1C7PF10_9BACT</name>
<keyword evidence="1" id="KW-0812">Transmembrane</keyword>
<dbReference type="STRING" id="1679444.PYTT_0219"/>
<evidence type="ECO:0000313" key="4">
    <source>
        <dbReference type="EMBL" id="SEH72055.1"/>
    </source>
</evidence>
<gene>
    <name evidence="4" type="ORF">PYTT_0219</name>
</gene>
<evidence type="ECO:0008006" key="6">
    <source>
        <dbReference type="Google" id="ProtNLM"/>
    </source>
</evidence>
<dbReference type="KEGG" id="agl:PYTT_0219"/>
<dbReference type="Pfam" id="PF07786">
    <property type="entry name" value="HGSNAT_cat"/>
    <property type="match status" value="1"/>
</dbReference>
<feature type="transmembrane region" description="Helical" evidence="1">
    <location>
        <begin position="100"/>
        <end position="131"/>
    </location>
</feature>
<organism evidence="4 5">
    <name type="scientific">Akkermansia glycaniphila</name>
    <dbReference type="NCBI Taxonomy" id="1679444"/>
    <lineage>
        <taxon>Bacteria</taxon>
        <taxon>Pseudomonadati</taxon>
        <taxon>Verrucomicrobiota</taxon>
        <taxon>Verrucomicrobiia</taxon>
        <taxon>Verrucomicrobiales</taxon>
        <taxon>Akkermansiaceae</taxon>
        <taxon>Akkermansia</taxon>
    </lineage>
</organism>
<proteinExistence type="predicted"/>
<feature type="transmembrane region" description="Helical" evidence="1">
    <location>
        <begin position="315"/>
        <end position="334"/>
    </location>
</feature>
<feature type="transmembrane region" description="Helical" evidence="1">
    <location>
        <begin position="340"/>
        <end position="359"/>
    </location>
</feature>
<feature type="transmembrane region" description="Helical" evidence="1">
    <location>
        <begin position="243"/>
        <end position="263"/>
    </location>
</feature>
<dbReference type="OrthoDB" id="9807744at2"/>
<accession>A0A1C7PF10</accession>
<dbReference type="PANTHER" id="PTHR30590">
    <property type="entry name" value="INNER MEMBRANE PROTEIN"/>
    <property type="match status" value="1"/>
</dbReference>
<dbReference type="PATRIC" id="fig|1679444.3.peg.394"/>
<feature type="domain" description="DUF418" evidence="2">
    <location>
        <begin position="228"/>
        <end position="382"/>
    </location>
</feature>
<feature type="transmembrane region" description="Helical" evidence="1">
    <location>
        <begin position="20"/>
        <end position="37"/>
    </location>
</feature>
<dbReference type="RefSeq" id="WP_067772474.1">
    <property type="nucleotide sequence ID" value="NZ_LIGX01000002.1"/>
</dbReference>
<dbReference type="EMBL" id="LT629973">
    <property type="protein sequence ID" value="SEH72055.1"/>
    <property type="molecule type" value="Genomic_DNA"/>
</dbReference>
<reference evidence="5" key="1">
    <citation type="submission" date="2016-09" db="EMBL/GenBank/DDBJ databases">
        <authorList>
            <person name="Koehorst J."/>
        </authorList>
    </citation>
    <scope>NUCLEOTIDE SEQUENCE [LARGE SCALE GENOMIC DNA]</scope>
</reference>
<dbReference type="InterPro" id="IPR052529">
    <property type="entry name" value="Bact_Transport_Assoc"/>
</dbReference>
<protein>
    <recommendedName>
        <fullName evidence="6">DUF418 domain-containing protein</fullName>
    </recommendedName>
</protein>